<accession>A0ABR2K486</accession>
<feature type="transmembrane region" description="Helical" evidence="7">
    <location>
        <begin position="55"/>
        <end position="76"/>
    </location>
</feature>
<evidence type="ECO:0000256" key="2">
    <source>
        <dbReference type="ARBA" id="ARBA00008917"/>
    </source>
</evidence>
<dbReference type="InterPro" id="IPR007599">
    <property type="entry name" value="DER1"/>
</dbReference>
<feature type="transmembrane region" description="Helical" evidence="7">
    <location>
        <begin position="92"/>
        <end position="113"/>
    </location>
</feature>
<evidence type="ECO:0000256" key="5">
    <source>
        <dbReference type="ARBA" id="ARBA00022989"/>
    </source>
</evidence>
<name>A0ABR2K486_9EUKA</name>
<evidence type="ECO:0000256" key="7">
    <source>
        <dbReference type="RuleBase" id="RU363059"/>
    </source>
</evidence>
<dbReference type="InterPro" id="IPR035952">
    <property type="entry name" value="Rhomboid-like_sf"/>
</dbReference>
<comment type="similarity">
    <text evidence="2 7">Belongs to the derlin family.</text>
</comment>
<sequence length="213" mass="24660">MMQIFSKETPFTTLFGIIALGISMLIYLGVLEVYDVYFNRELIFQKHEFWRLITSLFYYGPMSLEVVISVCCFLQYCHTTEASYFANRPCDFLFFCLFGMISMWIFSSFYPLIFLGQGVSSYFTYYSAKRAPDALVIAFIFPVPMPAPFLNLFFLGLHLVTKQYQAFVVSIVGYLSAHAYFYLQDILSLKYGFNLLTAPQSFNQALNNLFNIV</sequence>
<keyword evidence="9" id="KW-1185">Reference proteome</keyword>
<dbReference type="EMBL" id="JAPFFF010000007">
    <property type="protein sequence ID" value="KAK8885944.1"/>
    <property type="molecule type" value="Genomic_DNA"/>
</dbReference>
<evidence type="ECO:0000256" key="3">
    <source>
        <dbReference type="ARBA" id="ARBA00022692"/>
    </source>
</evidence>
<protein>
    <recommendedName>
        <fullName evidence="7">Derlin</fullName>
    </recommendedName>
</protein>
<dbReference type="SUPFAM" id="SSF144091">
    <property type="entry name" value="Rhomboid-like"/>
    <property type="match status" value="1"/>
</dbReference>
<dbReference type="Proteomes" id="UP001470230">
    <property type="component" value="Unassembled WGS sequence"/>
</dbReference>
<evidence type="ECO:0000256" key="6">
    <source>
        <dbReference type="ARBA" id="ARBA00023136"/>
    </source>
</evidence>
<evidence type="ECO:0000313" key="9">
    <source>
        <dbReference type="Proteomes" id="UP001470230"/>
    </source>
</evidence>
<keyword evidence="5 7" id="KW-1133">Transmembrane helix</keyword>
<dbReference type="Pfam" id="PF04511">
    <property type="entry name" value="DER1"/>
    <property type="match status" value="1"/>
</dbReference>
<gene>
    <name evidence="8" type="ORF">M9Y10_041403</name>
</gene>
<comment type="function">
    <text evidence="7">May be involved in the degradation of misfolded endoplasmic reticulum (ER) luminal proteins.</text>
</comment>
<dbReference type="PANTHER" id="PTHR11009">
    <property type="entry name" value="DER1-LIKE PROTEIN, DERLIN"/>
    <property type="match status" value="1"/>
</dbReference>
<feature type="transmembrane region" description="Helical" evidence="7">
    <location>
        <begin position="12"/>
        <end position="34"/>
    </location>
</feature>
<keyword evidence="3 7" id="KW-0812">Transmembrane</keyword>
<reference evidence="8 9" key="1">
    <citation type="submission" date="2024-04" db="EMBL/GenBank/DDBJ databases">
        <title>Tritrichomonas musculus Genome.</title>
        <authorList>
            <person name="Alves-Ferreira E."/>
            <person name="Grigg M."/>
            <person name="Lorenzi H."/>
            <person name="Galac M."/>
        </authorList>
    </citation>
    <scope>NUCLEOTIDE SEQUENCE [LARGE SCALE GENOMIC DNA]</scope>
    <source>
        <strain evidence="8 9">EAF2021</strain>
    </source>
</reference>
<comment type="caution">
    <text evidence="8">The sequence shown here is derived from an EMBL/GenBank/DDBJ whole genome shotgun (WGS) entry which is preliminary data.</text>
</comment>
<proteinExistence type="inferred from homology"/>
<evidence type="ECO:0000313" key="8">
    <source>
        <dbReference type="EMBL" id="KAK8885944.1"/>
    </source>
</evidence>
<comment type="subcellular location">
    <subcellularLocation>
        <location evidence="1 7">Endoplasmic reticulum membrane</location>
        <topology evidence="1 7">Multi-pass membrane protein</topology>
    </subcellularLocation>
</comment>
<keyword evidence="6 7" id="KW-0472">Membrane</keyword>
<feature type="transmembrane region" description="Helical" evidence="7">
    <location>
        <begin position="134"/>
        <end position="158"/>
    </location>
</feature>
<evidence type="ECO:0000256" key="1">
    <source>
        <dbReference type="ARBA" id="ARBA00004477"/>
    </source>
</evidence>
<organism evidence="8 9">
    <name type="scientific">Tritrichomonas musculus</name>
    <dbReference type="NCBI Taxonomy" id="1915356"/>
    <lineage>
        <taxon>Eukaryota</taxon>
        <taxon>Metamonada</taxon>
        <taxon>Parabasalia</taxon>
        <taxon>Tritrichomonadida</taxon>
        <taxon>Tritrichomonadidae</taxon>
        <taxon>Tritrichomonas</taxon>
    </lineage>
</organism>
<keyword evidence="4 7" id="KW-0256">Endoplasmic reticulum</keyword>
<evidence type="ECO:0000256" key="4">
    <source>
        <dbReference type="ARBA" id="ARBA00022824"/>
    </source>
</evidence>